<evidence type="ECO:0000313" key="15">
    <source>
        <dbReference type="EMBL" id="MFD2513584.1"/>
    </source>
</evidence>
<evidence type="ECO:0000256" key="10">
    <source>
        <dbReference type="PROSITE-ProRule" id="PRU01360"/>
    </source>
</evidence>
<feature type="chain" id="PRO_5045379837" evidence="12">
    <location>
        <begin position="23"/>
        <end position="1041"/>
    </location>
</feature>
<organism evidence="15 16">
    <name type="scientific">Pontibacter locisalis</name>
    <dbReference type="NCBI Taxonomy" id="1719035"/>
    <lineage>
        <taxon>Bacteria</taxon>
        <taxon>Pseudomonadati</taxon>
        <taxon>Bacteroidota</taxon>
        <taxon>Cytophagia</taxon>
        <taxon>Cytophagales</taxon>
        <taxon>Hymenobacteraceae</taxon>
        <taxon>Pontibacter</taxon>
    </lineage>
</organism>
<dbReference type="Gene3D" id="2.170.130.10">
    <property type="entry name" value="TonB-dependent receptor, plug domain"/>
    <property type="match status" value="1"/>
</dbReference>
<reference evidence="16" key="1">
    <citation type="journal article" date="2019" name="Int. J. Syst. Evol. Microbiol.">
        <title>The Global Catalogue of Microorganisms (GCM) 10K type strain sequencing project: providing services to taxonomists for standard genome sequencing and annotation.</title>
        <authorList>
            <consortium name="The Broad Institute Genomics Platform"/>
            <consortium name="The Broad Institute Genome Sequencing Center for Infectious Disease"/>
            <person name="Wu L."/>
            <person name="Ma J."/>
        </authorList>
    </citation>
    <scope>NUCLEOTIDE SEQUENCE [LARGE SCALE GENOMIC DNA]</scope>
    <source>
        <strain evidence="16">KCTC 42498</strain>
    </source>
</reference>
<dbReference type="InterPro" id="IPR008969">
    <property type="entry name" value="CarboxyPept-like_regulatory"/>
</dbReference>
<proteinExistence type="inferred from homology"/>
<evidence type="ECO:0000259" key="14">
    <source>
        <dbReference type="Pfam" id="PF07715"/>
    </source>
</evidence>
<dbReference type="InterPro" id="IPR023997">
    <property type="entry name" value="TonB-dep_OMP_SusC/RagA_CS"/>
</dbReference>
<dbReference type="Gene3D" id="2.40.170.20">
    <property type="entry name" value="TonB-dependent receptor, beta-barrel domain"/>
    <property type="match status" value="1"/>
</dbReference>
<feature type="domain" description="TonB-dependent receptor-like beta-barrel" evidence="13">
    <location>
        <begin position="393"/>
        <end position="997"/>
    </location>
</feature>
<dbReference type="SUPFAM" id="SSF49464">
    <property type="entry name" value="Carboxypeptidase regulatory domain-like"/>
    <property type="match status" value="1"/>
</dbReference>
<evidence type="ECO:0000256" key="11">
    <source>
        <dbReference type="RuleBase" id="RU003357"/>
    </source>
</evidence>
<evidence type="ECO:0000256" key="7">
    <source>
        <dbReference type="ARBA" id="ARBA00023136"/>
    </source>
</evidence>
<dbReference type="PANTHER" id="PTHR30069:SF29">
    <property type="entry name" value="HEMOGLOBIN AND HEMOGLOBIN-HAPTOGLOBIN-BINDING PROTEIN 1-RELATED"/>
    <property type="match status" value="1"/>
</dbReference>
<dbReference type="InterPro" id="IPR037066">
    <property type="entry name" value="Plug_dom_sf"/>
</dbReference>
<dbReference type="InterPro" id="IPR036942">
    <property type="entry name" value="Beta-barrel_TonB_sf"/>
</dbReference>
<dbReference type="InterPro" id="IPR000531">
    <property type="entry name" value="Beta-barrel_TonB"/>
</dbReference>
<comment type="similarity">
    <text evidence="10 11">Belongs to the TonB-dependent receptor family.</text>
</comment>
<evidence type="ECO:0000313" key="16">
    <source>
        <dbReference type="Proteomes" id="UP001597544"/>
    </source>
</evidence>
<keyword evidence="3 10" id="KW-1134">Transmembrane beta strand</keyword>
<keyword evidence="5 12" id="KW-0732">Signal</keyword>
<accession>A0ABW5IIW0</accession>
<evidence type="ECO:0000256" key="6">
    <source>
        <dbReference type="ARBA" id="ARBA00023077"/>
    </source>
</evidence>
<dbReference type="InterPro" id="IPR012910">
    <property type="entry name" value="Plug_dom"/>
</dbReference>
<protein>
    <submittedName>
        <fullName evidence="15">SusC/RagA family TonB-linked outer membrane protein</fullName>
    </submittedName>
</protein>
<evidence type="ECO:0000256" key="1">
    <source>
        <dbReference type="ARBA" id="ARBA00004571"/>
    </source>
</evidence>
<dbReference type="PANTHER" id="PTHR30069">
    <property type="entry name" value="TONB-DEPENDENT OUTER MEMBRANE RECEPTOR"/>
    <property type="match status" value="1"/>
</dbReference>
<keyword evidence="4 10" id="KW-0812">Transmembrane</keyword>
<evidence type="ECO:0000259" key="13">
    <source>
        <dbReference type="Pfam" id="PF00593"/>
    </source>
</evidence>
<dbReference type="PROSITE" id="PS52016">
    <property type="entry name" value="TONB_DEPENDENT_REC_3"/>
    <property type="match status" value="1"/>
</dbReference>
<evidence type="ECO:0000256" key="12">
    <source>
        <dbReference type="SAM" id="SignalP"/>
    </source>
</evidence>
<comment type="caution">
    <text evidence="15">The sequence shown here is derived from an EMBL/GenBank/DDBJ whole genome shotgun (WGS) entry which is preliminary data.</text>
</comment>
<keyword evidence="2 10" id="KW-0813">Transport</keyword>
<evidence type="ECO:0000256" key="8">
    <source>
        <dbReference type="ARBA" id="ARBA00023170"/>
    </source>
</evidence>
<dbReference type="EMBL" id="JBHULU010000009">
    <property type="protein sequence ID" value="MFD2513584.1"/>
    <property type="molecule type" value="Genomic_DNA"/>
</dbReference>
<keyword evidence="6 11" id="KW-0798">TonB box</keyword>
<keyword evidence="7 10" id="KW-0472">Membrane</keyword>
<feature type="domain" description="TonB-dependent receptor plug" evidence="14">
    <location>
        <begin position="120"/>
        <end position="244"/>
    </location>
</feature>
<dbReference type="RefSeq" id="WP_377504386.1">
    <property type="nucleotide sequence ID" value="NZ_JBHULU010000009.1"/>
</dbReference>
<evidence type="ECO:0000256" key="5">
    <source>
        <dbReference type="ARBA" id="ARBA00022729"/>
    </source>
</evidence>
<dbReference type="SUPFAM" id="SSF56935">
    <property type="entry name" value="Porins"/>
    <property type="match status" value="1"/>
</dbReference>
<dbReference type="Proteomes" id="UP001597544">
    <property type="component" value="Unassembled WGS sequence"/>
</dbReference>
<sequence length="1041" mass="115232">MRNNFTFSLLLLLLFLATSLYAQDTNVVTGKVTGAEEGMPLPGVSVLVKGTTTGTTTDTNGEFRIQVPGNNAVLVFRYLGYETKEVTVGNQSVINVALGTDTRQLSEVVVTAMGITREKKALGYATSTVDTEELVQNRQPNVLNALQGKVAGATISSTGGAPGQGANILIRGINSIDPSQSNDPLYVIDGILVDNSTSTFGEGAELRGMSNRLADINPDNIESINILKGGAATALYGLRGANGVVVITTKRGQTGALRVNFTSTAGIEEVNKFPETQDMFTQGYIGDYEADSFWPSWGPTVEEARRIDPTHPAELFNHFRDAYETGHQYRNSLSFSGGTEKINFFSSISHQRHEGVLPFTDYENIQARLNTDVKISEKFSTGANFTFINSGGNRYNADRFNESLSYWSPRWDVTDFLEPDGTMKTYRNNNPIYGAYTNLLEDDVNRFIGGLNFGYEPKEWLNFNYRIGLDTYNDDRTRTAPGPRGFANERVYEDNGLGFVNEYTTKFRAINSTFIATLQSSFGENFNGTLRLGHELYDRKIESFGAEGSELAVFDYFNLTNARFLSSEQNKSEYRLMGFFGEASFDYKDFLFLTVTGRNDITSTLNENNRSFFYPSVSLSYLFSEQFDLPTFISQGKLRLSYAKIGKDAPPYSTSSGFAPYGGFPTGYTGFTRSALLGNRDLRPEFTNTYEAGLEMSFLDNRFGFDFTYYYSLSEDQILTIPIATSTGFVNAAVNAGEMRNKGVEIALNAVPVQTNNFSWDTKLVFSANRNKILSLPEGLDQITYASQFGYVGASVTMRLIAGQPYGNIYGSYYQRYYGPGEEEDPLFIDESRPIVIGADGFPVRAPLSNPKILGNSQPDWVAGLTNTFRYKNLSLTALIDTRQGLEKYNQMGNFFAAFGIAEYTENRNQTIVFDGVLQDGTPNTKPVFLGQGTGPDGVKYGAGYYRNVYRGVSENFVEDASWTRLRSLTLSYVLPDKWFESIFVKNASVALTGNNLWLSTDYSGFDPENSSTPSGSNVDGFAGFTYPAVRSYLFTLNVGF</sequence>
<dbReference type="InterPro" id="IPR023996">
    <property type="entry name" value="TonB-dep_OMP_SusC/RagA"/>
</dbReference>
<dbReference type="Pfam" id="PF00593">
    <property type="entry name" value="TonB_dep_Rec_b-barrel"/>
    <property type="match status" value="1"/>
</dbReference>
<dbReference type="Pfam" id="PF13715">
    <property type="entry name" value="CarbopepD_reg_2"/>
    <property type="match status" value="1"/>
</dbReference>
<evidence type="ECO:0000256" key="9">
    <source>
        <dbReference type="ARBA" id="ARBA00023237"/>
    </source>
</evidence>
<dbReference type="Gene3D" id="2.60.40.1120">
    <property type="entry name" value="Carboxypeptidase-like, regulatory domain"/>
    <property type="match status" value="1"/>
</dbReference>
<name>A0ABW5IIW0_9BACT</name>
<keyword evidence="9 10" id="KW-0998">Cell outer membrane</keyword>
<feature type="signal peptide" evidence="12">
    <location>
        <begin position="1"/>
        <end position="22"/>
    </location>
</feature>
<dbReference type="InterPro" id="IPR039426">
    <property type="entry name" value="TonB-dep_rcpt-like"/>
</dbReference>
<keyword evidence="16" id="KW-1185">Reference proteome</keyword>
<comment type="subcellular location">
    <subcellularLocation>
        <location evidence="1 10">Cell outer membrane</location>
        <topology evidence="1 10">Multi-pass membrane protein</topology>
    </subcellularLocation>
</comment>
<dbReference type="NCBIfam" id="TIGR04056">
    <property type="entry name" value="OMP_RagA_SusC"/>
    <property type="match status" value="1"/>
</dbReference>
<evidence type="ECO:0000256" key="4">
    <source>
        <dbReference type="ARBA" id="ARBA00022692"/>
    </source>
</evidence>
<evidence type="ECO:0000256" key="2">
    <source>
        <dbReference type="ARBA" id="ARBA00022448"/>
    </source>
</evidence>
<keyword evidence="8" id="KW-0675">Receptor</keyword>
<evidence type="ECO:0000256" key="3">
    <source>
        <dbReference type="ARBA" id="ARBA00022452"/>
    </source>
</evidence>
<dbReference type="Pfam" id="PF07715">
    <property type="entry name" value="Plug"/>
    <property type="match status" value="1"/>
</dbReference>
<dbReference type="NCBIfam" id="TIGR04057">
    <property type="entry name" value="SusC_RagA_signa"/>
    <property type="match status" value="1"/>
</dbReference>
<gene>
    <name evidence="15" type="ORF">ACFSRY_06880</name>
</gene>